<reference evidence="5 6" key="1">
    <citation type="journal article" date="2024" name="Nat. Commun.">
        <title>Phylogenomics reveals the evolutionary origins of lichenization in chlorophyte algae.</title>
        <authorList>
            <person name="Puginier C."/>
            <person name="Libourel C."/>
            <person name="Otte J."/>
            <person name="Skaloud P."/>
            <person name="Haon M."/>
            <person name="Grisel S."/>
            <person name="Petersen M."/>
            <person name="Berrin J.G."/>
            <person name="Delaux P.M."/>
            <person name="Dal Grande F."/>
            <person name="Keller J."/>
        </authorList>
    </citation>
    <scope>NUCLEOTIDE SEQUENCE [LARGE SCALE GENOMIC DNA]</scope>
    <source>
        <strain evidence="5 6">SAG 2043</strain>
    </source>
</reference>
<dbReference type="InterPro" id="IPR011009">
    <property type="entry name" value="Kinase-like_dom_sf"/>
</dbReference>
<keyword evidence="6" id="KW-1185">Reference proteome</keyword>
<dbReference type="Gene3D" id="1.10.510.10">
    <property type="entry name" value="Transferase(Phosphotransferase) domain 1"/>
    <property type="match status" value="1"/>
</dbReference>
<dbReference type="InterPro" id="IPR000719">
    <property type="entry name" value="Prot_kinase_dom"/>
</dbReference>
<dbReference type="Gene3D" id="3.30.450.40">
    <property type="match status" value="1"/>
</dbReference>
<dbReference type="AlphaFoldDB" id="A0AAW1QGM6"/>
<dbReference type="PANTHER" id="PTHR44329">
    <property type="entry name" value="SERINE/THREONINE-PROTEIN KINASE TNNI3K-RELATED"/>
    <property type="match status" value="1"/>
</dbReference>
<dbReference type="PANTHER" id="PTHR44329:SF214">
    <property type="entry name" value="PROTEIN KINASE DOMAIN-CONTAINING PROTEIN"/>
    <property type="match status" value="1"/>
</dbReference>
<dbReference type="Pfam" id="PF00069">
    <property type="entry name" value="Pkinase"/>
    <property type="match status" value="1"/>
</dbReference>
<accession>A0AAW1QGM6</accession>
<dbReference type="InterPro" id="IPR008266">
    <property type="entry name" value="Tyr_kinase_AS"/>
</dbReference>
<dbReference type="InterPro" id="IPR051681">
    <property type="entry name" value="Ser/Thr_Kinases-Pseudokinases"/>
</dbReference>
<evidence type="ECO:0000259" key="4">
    <source>
        <dbReference type="PROSITE" id="PS50011"/>
    </source>
</evidence>
<dbReference type="PROSITE" id="PS50011">
    <property type="entry name" value="PROTEIN_KINASE_DOM"/>
    <property type="match status" value="1"/>
</dbReference>
<proteinExistence type="predicted"/>
<dbReference type="Gene3D" id="3.30.200.20">
    <property type="entry name" value="Phosphorylase Kinase, domain 1"/>
    <property type="match status" value="1"/>
</dbReference>
<dbReference type="SMART" id="SM00065">
    <property type="entry name" value="GAF"/>
    <property type="match status" value="1"/>
</dbReference>
<dbReference type="GO" id="GO:0005524">
    <property type="term" value="F:ATP binding"/>
    <property type="evidence" value="ECO:0007669"/>
    <property type="project" value="UniProtKB-UniRule"/>
</dbReference>
<dbReference type="InterPro" id="IPR029016">
    <property type="entry name" value="GAF-like_dom_sf"/>
</dbReference>
<keyword evidence="2" id="KW-0547">Nucleotide-binding</keyword>
<dbReference type="EMBL" id="JALJOR010000003">
    <property type="protein sequence ID" value="KAK9820570.1"/>
    <property type="molecule type" value="Genomic_DNA"/>
</dbReference>
<evidence type="ECO:0000313" key="5">
    <source>
        <dbReference type="EMBL" id="KAK9820570.1"/>
    </source>
</evidence>
<keyword evidence="1" id="KW-0675">Receptor</keyword>
<evidence type="ECO:0000256" key="3">
    <source>
        <dbReference type="SAM" id="MobiDB-lite"/>
    </source>
</evidence>
<dbReference type="SUPFAM" id="SSF56112">
    <property type="entry name" value="Protein kinase-like (PK-like)"/>
    <property type="match status" value="1"/>
</dbReference>
<gene>
    <name evidence="5" type="ORF">WJX72_011761</name>
</gene>
<sequence>MGSSLSCAGRGVAGSKQQDNMEICRQRVGNSKPAGLSAAALAAHTAGFADLANGRKSSKDSDRMLPPDSRTVPRPASPLGASPAGTAAAAAAAALTAGARGGQLAQGEQADSSAQKPAAGKPVPQAQMGRADSAHLGSPYEQHFLGPPVPPCNDERLETLHALQQVDEPPDPEISHIVSLICNVFKTNAALVALVEDGRIYIRNSQGFQRGDFPWRWSFCAWTLAPKHGQCLVVEDALEDSRFADNQFVLGEPHVRAYIGTPLIASDGHRLGTLCFVDQKPRKMDAEQCQILNNMAELCVREIEKGAKLHKHHKKSQALQQVNAGLLRAMDCFQDSIMFVDTSSERWQILHTNEAWSRVVETDRQSALTTTFWDLFALPAGEGSDKPWEQLREKCLAGRKFSILGCLLGKGSFGRVYRGMYNGKVVAVKVMDGNKEVKVDAAGVPLEVALTQHLAHPNVVATLHYQVVKPQGGEDRVFCSDSANASAEQKAVPPQTWLVLEHCDGGCLQDAVDKGFFRTNRSVLTGQPNLDVICPTALDIARGMAFLHAHNIIHGDLTGGNILLSSSSADPRGFCAKVADFGMARELQIKSRIETATYGTVTHMPPELLESGTMTKATDVFAFGVVLYELACSARAWAGLNHAQVISAVAVDKRSLVFPLSVPAEYAALAQRCMSRDAAERPTFDELCELLPGLQASLAARLAAVTPLLGSRD</sequence>
<evidence type="ECO:0000256" key="2">
    <source>
        <dbReference type="PROSITE-ProRule" id="PRU10141"/>
    </source>
</evidence>
<feature type="binding site" evidence="2">
    <location>
        <position position="429"/>
    </location>
    <ligand>
        <name>ATP</name>
        <dbReference type="ChEBI" id="CHEBI:30616"/>
    </ligand>
</feature>
<dbReference type="InterPro" id="IPR017441">
    <property type="entry name" value="Protein_kinase_ATP_BS"/>
</dbReference>
<dbReference type="Pfam" id="PF01590">
    <property type="entry name" value="GAF"/>
    <property type="match status" value="1"/>
</dbReference>
<feature type="compositionally biased region" description="Low complexity" evidence="3">
    <location>
        <begin position="73"/>
        <end position="84"/>
    </location>
</feature>
<dbReference type="SUPFAM" id="SSF55781">
    <property type="entry name" value="GAF domain-like"/>
    <property type="match status" value="1"/>
</dbReference>
<name>A0AAW1QGM6_9CHLO</name>
<feature type="region of interest" description="Disordered" evidence="3">
    <location>
        <begin position="50"/>
        <end position="84"/>
    </location>
</feature>
<dbReference type="PROSITE" id="PS00109">
    <property type="entry name" value="PROTEIN_KINASE_TYR"/>
    <property type="match status" value="1"/>
</dbReference>
<dbReference type="InterPro" id="IPR003018">
    <property type="entry name" value="GAF"/>
</dbReference>
<dbReference type="GO" id="GO:0004674">
    <property type="term" value="F:protein serine/threonine kinase activity"/>
    <property type="evidence" value="ECO:0007669"/>
    <property type="project" value="TreeGrafter"/>
</dbReference>
<evidence type="ECO:0000313" key="6">
    <source>
        <dbReference type="Proteomes" id="UP001489004"/>
    </source>
</evidence>
<protein>
    <recommendedName>
        <fullName evidence="4">Protein kinase domain-containing protein</fullName>
    </recommendedName>
</protein>
<dbReference type="PROSITE" id="PS00107">
    <property type="entry name" value="PROTEIN_KINASE_ATP"/>
    <property type="match status" value="1"/>
</dbReference>
<keyword evidence="2" id="KW-0067">ATP-binding</keyword>
<feature type="region of interest" description="Disordered" evidence="3">
    <location>
        <begin position="102"/>
        <end position="131"/>
    </location>
</feature>
<comment type="caution">
    <text evidence="5">The sequence shown here is derived from an EMBL/GenBank/DDBJ whole genome shotgun (WGS) entry which is preliminary data.</text>
</comment>
<evidence type="ECO:0000256" key="1">
    <source>
        <dbReference type="ARBA" id="ARBA00023170"/>
    </source>
</evidence>
<feature type="region of interest" description="Disordered" evidence="3">
    <location>
        <begin position="1"/>
        <end position="21"/>
    </location>
</feature>
<feature type="domain" description="Protein kinase" evidence="4">
    <location>
        <begin position="402"/>
        <end position="694"/>
    </location>
</feature>
<organism evidence="5 6">
    <name type="scientific">[Myrmecia] bisecta</name>
    <dbReference type="NCBI Taxonomy" id="41462"/>
    <lineage>
        <taxon>Eukaryota</taxon>
        <taxon>Viridiplantae</taxon>
        <taxon>Chlorophyta</taxon>
        <taxon>core chlorophytes</taxon>
        <taxon>Trebouxiophyceae</taxon>
        <taxon>Trebouxiales</taxon>
        <taxon>Trebouxiaceae</taxon>
        <taxon>Myrmecia</taxon>
    </lineage>
</organism>
<dbReference type="Proteomes" id="UP001489004">
    <property type="component" value="Unassembled WGS sequence"/>
</dbReference>